<name>A0A498CUZ4_9FIRM</name>
<protein>
    <submittedName>
        <fullName evidence="2">DUF1538 domain-containing protein</fullName>
    </submittedName>
</protein>
<comment type="caution">
    <text evidence="2">The sequence shown here is derived from an EMBL/GenBank/DDBJ whole genome shotgun (WGS) entry which is preliminary data.</text>
</comment>
<feature type="transmembrane region" description="Helical" evidence="1">
    <location>
        <begin position="12"/>
        <end position="34"/>
    </location>
</feature>
<reference evidence="2 3" key="1">
    <citation type="submission" date="2018-10" db="EMBL/GenBank/DDBJ databases">
        <title>Anaerotruncus faecis sp. nov., isolated from human feces.</title>
        <authorList>
            <person name="Wang Y.-J."/>
        </authorList>
    </citation>
    <scope>NUCLEOTIDE SEQUENCE [LARGE SCALE GENOMIC DNA]</scope>
    <source>
        <strain evidence="2 3">22A2-44</strain>
    </source>
</reference>
<feature type="transmembrane region" description="Helical" evidence="1">
    <location>
        <begin position="40"/>
        <end position="61"/>
    </location>
</feature>
<dbReference type="EMBL" id="RCHT01000011">
    <property type="protein sequence ID" value="RLL10944.1"/>
    <property type="molecule type" value="Genomic_DNA"/>
</dbReference>
<feature type="transmembrane region" description="Helical" evidence="1">
    <location>
        <begin position="82"/>
        <end position="99"/>
    </location>
</feature>
<dbReference type="RefSeq" id="WP_101553251.1">
    <property type="nucleotide sequence ID" value="NZ_DBFSDP010000250.1"/>
</dbReference>
<proteinExistence type="predicted"/>
<feature type="transmembrane region" description="Helical" evidence="1">
    <location>
        <begin position="437"/>
        <end position="456"/>
    </location>
</feature>
<keyword evidence="3" id="KW-1185">Reference proteome</keyword>
<dbReference type="AlphaFoldDB" id="A0A498CUZ4"/>
<feature type="transmembrane region" description="Helical" evidence="1">
    <location>
        <begin position="264"/>
        <end position="285"/>
    </location>
</feature>
<organism evidence="2 3">
    <name type="scientific">Anaerotruncus massiliensis</name>
    <name type="common">ex Liu et al. 2021</name>
    <dbReference type="NCBI Taxonomy" id="2321404"/>
    <lineage>
        <taxon>Bacteria</taxon>
        <taxon>Bacillati</taxon>
        <taxon>Bacillota</taxon>
        <taxon>Clostridia</taxon>
        <taxon>Eubacteriales</taxon>
        <taxon>Oscillospiraceae</taxon>
        <taxon>Anaerotruncus</taxon>
    </lineage>
</organism>
<dbReference type="InterPro" id="IPR011435">
    <property type="entry name" value="UmpAB"/>
</dbReference>
<feature type="transmembrane region" description="Helical" evidence="1">
    <location>
        <begin position="334"/>
        <end position="356"/>
    </location>
</feature>
<accession>A0A498CUZ4</accession>
<gene>
    <name evidence="2" type="ORF">D4A47_07750</name>
</gene>
<dbReference type="Proteomes" id="UP000276301">
    <property type="component" value="Unassembled WGS sequence"/>
</dbReference>
<evidence type="ECO:0000313" key="3">
    <source>
        <dbReference type="Proteomes" id="UP000276301"/>
    </source>
</evidence>
<feature type="transmembrane region" description="Helical" evidence="1">
    <location>
        <begin position="207"/>
        <end position="228"/>
    </location>
</feature>
<keyword evidence="1" id="KW-0812">Transmembrane</keyword>
<feature type="transmembrane region" description="Helical" evidence="1">
    <location>
        <begin position="297"/>
        <end position="322"/>
    </location>
</feature>
<feature type="transmembrane region" description="Helical" evidence="1">
    <location>
        <begin position="175"/>
        <end position="195"/>
    </location>
</feature>
<sequence>MKQNRTILSEKLKESLSSVLPVTGIVFLLCFSISPVPNSLLMGFVLGALLLILGMGLFTLGTDLAMTPIGSHVGSAVTKSRRVWLIILVSLLVGIFITMSEPDLQVLAEQVPGIPNMVLIVAVAIGVGVFLVVAMLRMLLRVKLSHLLIGIYVFVFLLARFVPQEFLSVAFDSGGVTTGPMTVPFIMALGLGVTAIRSDSNAENDSFGLVALCSVGPILAVLLLGIVYGAGTGEYVPVVIPELTDSRELSQLFLSSLPKYIEEVALALCPILVFFLLFQIAALRLKKGELIKIGVGLGYTYVGLVLFLTGVNVGFMPVGNYIGQIIGGMAQNWIIVPIGVVIGYFIVAAEPAVHVLNRQVLTITAGAIPQKALSTSLSIGVAISVGLAMLRIVTGLPIMYLLVPGYLIAGILTFFSPPLFTAIAFDSGGVASGPMTATFLLPLAMGTCSGVGGNVVVDAFGVVAMVAMTPLITIQLLGVYYKYKSRGAGEAEEPAEDPVVLNDDDIITF</sequence>
<feature type="transmembrane region" description="Helical" evidence="1">
    <location>
        <begin position="377"/>
        <end position="400"/>
    </location>
</feature>
<evidence type="ECO:0000256" key="1">
    <source>
        <dbReference type="SAM" id="Phobius"/>
    </source>
</evidence>
<feature type="transmembrane region" description="Helical" evidence="1">
    <location>
        <begin position="406"/>
        <end position="425"/>
    </location>
</feature>
<keyword evidence="1" id="KW-0472">Membrane</keyword>
<keyword evidence="1" id="KW-1133">Transmembrane helix</keyword>
<feature type="transmembrane region" description="Helical" evidence="1">
    <location>
        <begin position="119"/>
        <end position="140"/>
    </location>
</feature>
<feature type="transmembrane region" description="Helical" evidence="1">
    <location>
        <begin position="462"/>
        <end position="481"/>
    </location>
</feature>
<dbReference type="Pfam" id="PF07556">
    <property type="entry name" value="DUF1538"/>
    <property type="match status" value="2"/>
</dbReference>
<feature type="transmembrane region" description="Helical" evidence="1">
    <location>
        <begin position="147"/>
        <end position="163"/>
    </location>
</feature>
<evidence type="ECO:0000313" key="2">
    <source>
        <dbReference type="EMBL" id="RLL10944.1"/>
    </source>
</evidence>